<evidence type="ECO:0000313" key="2">
    <source>
        <dbReference type="Proteomes" id="UP000075320"/>
    </source>
</evidence>
<organism evidence="1 2">
    <name type="scientific">Bdellovibrio bacteriovorus</name>
    <dbReference type="NCBI Taxonomy" id="959"/>
    <lineage>
        <taxon>Bacteria</taxon>
        <taxon>Pseudomonadati</taxon>
        <taxon>Bdellovibrionota</taxon>
        <taxon>Bdellovibrionia</taxon>
        <taxon>Bdellovibrionales</taxon>
        <taxon>Pseudobdellovibrionaceae</taxon>
        <taxon>Bdellovibrio</taxon>
    </lineage>
</organism>
<gene>
    <name evidence="1" type="ORF">AZI86_03695</name>
</gene>
<comment type="caution">
    <text evidence="1">The sequence shown here is derived from an EMBL/GenBank/DDBJ whole genome shotgun (WGS) entry which is preliminary data.</text>
</comment>
<accession>A0A150WPC0</accession>
<dbReference type="EMBL" id="LUKE01000001">
    <property type="protein sequence ID" value="KYG66174.1"/>
    <property type="molecule type" value="Genomic_DNA"/>
</dbReference>
<name>A0A150WPC0_BDEBC</name>
<dbReference type="OrthoDB" id="5292882at2"/>
<keyword evidence="2" id="KW-1185">Reference proteome</keyword>
<protein>
    <submittedName>
        <fullName evidence="1">Uncharacterized protein</fullName>
    </submittedName>
</protein>
<evidence type="ECO:0000313" key="1">
    <source>
        <dbReference type="EMBL" id="KYG66174.1"/>
    </source>
</evidence>
<dbReference type="RefSeq" id="WP_061833740.1">
    <property type="nucleotide sequence ID" value="NZ_LUKE01000001.1"/>
</dbReference>
<dbReference type="Proteomes" id="UP000075320">
    <property type="component" value="Unassembled WGS sequence"/>
</dbReference>
<reference evidence="1 2" key="1">
    <citation type="submission" date="2016-03" db="EMBL/GenBank/DDBJ databases">
        <authorList>
            <person name="Ploux O."/>
        </authorList>
    </citation>
    <scope>NUCLEOTIDE SEQUENCE [LARGE SCALE GENOMIC DNA]</scope>
    <source>
        <strain evidence="1 2">R0</strain>
    </source>
</reference>
<proteinExistence type="predicted"/>
<dbReference type="AlphaFoldDB" id="A0A150WPC0"/>
<sequence length="196" mass="21167">MKTFIALLVVLSPVLGWTHENHSPVSDIINKSPVSLATVAALTDFHDANLGAVWGWNSQLAQDDVTSNILHIDSTAAAAVAKYDCHFHSHGSENEAHCHNEGVASSSLAAPSSVHFSTEDLVTALTSALDIFNRKVSAVENLTAIKTWQSAEQIFVHLNYQAGTSNGVSYYMCHIHHGAEIDCHRSLNPGPQEPVF</sequence>